<dbReference type="OrthoDB" id="5407653at2759"/>
<dbReference type="HAMAP" id="MF_01475">
    <property type="entry name" value="Ribosomal_eL19"/>
    <property type="match status" value="1"/>
</dbReference>
<evidence type="ECO:0000313" key="8">
    <source>
        <dbReference type="Proteomes" id="UP000746747"/>
    </source>
</evidence>
<dbReference type="GO" id="GO:0022625">
    <property type="term" value="C:cytosolic large ribosomal subunit"/>
    <property type="evidence" value="ECO:0007669"/>
    <property type="project" value="InterPro"/>
</dbReference>
<dbReference type="SMART" id="SM01416">
    <property type="entry name" value="Ribosomal_L19e"/>
    <property type="match status" value="1"/>
</dbReference>
<name>A0A8J2M452_9BILA</name>
<keyword evidence="8" id="KW-1185">Reference proteome</keyword>
<dbReference type="Proteomes" id="UP000746747">
    <property type="component" value="Unassembled WGS sequence"/>
</dbReference>
<feature type="region of interest" description="Disordered" evidence="5">
    <location>
        <begin position="219"/>
        <end position="243"/>
    </location>
</feature>
<feature type="region of interest" description="Disordered" evidence="5">
    <location>
        <begin position="249"/>
        <end position="268"/>
    </location>
</feature>
<evidence type="ECO:0000313" key="7">
    <source>
        <dbReference type="EMBL" id="CAG9535501.1"/>
    </source>
</evidence>
<comment type="similarity">
    <text evidence="1 4">Belongs to the eukaryotic ribosomal protein eL19 family.</text>
</comment>
<reference evidence="7" key="1">
    <citation type="submission" date="2021-09" db="EMBL/GenBank/DDBJ databases">
        <authorList>
            <consortium name="Pathogen Informatics"/>
        </authorList>
    </citation>
    <scope>NUCLEOTIDE SEQUENCE</scope>
</reference>
<dbReference type="CDD" id="cd01417">
    <property type="entry name" value="Ribosomal_L19e_E"/>
    <property type="match status" value="1"/>
</dbReference>
<dbReference type="AlphaFoldDB" id="A0A8J2M452"/>
<dbReference type="Gene3D" id="1.10.1200.240">
    <property type="match status" value="1"/>
</dbReference>
<dbReference type="InterPro" id="IPR023638">
    <property type="entry name" value="Ribosomal_eL19_CS"/>
</dbReference>
<dbReference type="GO" id="GO:0003723">
    <property type="term" value="F:RNA binding"/>
    <property type="evidence" value="ECO:0007669"/>
    <property type="project" value="InterPro"/>
</dbReference>
<evidence type="ECO:0000256" key="3">
    <source>
        <dbReference type="ARBA" id="ARBA00023274"/>
    </source>
</evidence>
<dbReference type="PROSITE" id="PS00526">
    <property type="entry name" value="RIBOSOMAL_L19E"/>
    <property type="match status" value="1"/>
</dbReference>
<accession>A0A8J2M452</accession>
<evidence type="ECO:0000256" key="2">
    <source>
        <dbReference type="ARBA" id="ARBA00022980"/>
    </source>
</evidence>
<evidence type="ECO:0000256" key="4">
    <source>
        <dbReference type="RuleBase" id="RU000574"/>
    </source>
</evidence>
<dbReference type="FunFam" id="1.10.1650.10:FF:000001">
    <property type="entry name" value="Ribosomal protein L19"/>
    <property type="match status" value="1"/>
</dbReference>
<dbReference type="NCBIfam" id="NF006343">
    <property type="entry name" value="PRK08570.1"/>
    <property type="match status" value="1"/>
</dbReference>
<dbReference type="InterPro" id="IPR039547">
    <property type="entry name" value="Ribosomal_eL19"/>
</dbReference>
<dbReference type="FunFam" id="1.10.1200.240:FF:000001">
    <property type="entry name" value="Ribosomal protein L19"/>
    <property type="match status" value="1"/>
</dbReference>
<dbReference type="InterPro" id="IPR057259">
    <property type="entry name" value="Ribosomal_L19e"/>
</dbReference>
<evidence type="ECO:0000256" key="5">
    <source>
        <dbReference type="SAM" id="MobiDB-lite"/>
    </source>
</evidence>
<keyword evidence="2 4" id="KW-0689">Ribosomal protein</keyword>
<gene>
    <name evidence="7" type="ORF">CJOHNSTONI_LOCUS5519</name>
</gene>
<keyword evidence="3 4" id="KW-0687">Ribonucleoprotein</keyword>
<dbReference type="SUPFAM" id="SSF48140">
    <property type="entry name" value="Ribosomal protein L19 (L19e)"/>
    <property type="match status" value="1"/>
</dbReference>
<comment type="caution">
    <text evidence="7">The sequence shown here is derived from an EMBL/GenBank/DDBJ whole genome shotgun (WGS) entry which is preliminary data.</text>
</comment>
<dbReference type="InterPro" id="IPR033935">
    <property type="entry name" value="Ribosomal_eL19_euk"/>
</dbReference>
<evidence type="ECO:0000259" key="6">
    <source>
        <dbReference type="SMART" id="SM01416"/>
    </source>
</evidence>
<dbReference type="InterPro" id="IPR000196">
    <property type="entry name" value="Ribosomal_eL19_dom"/>
</dbReference>
<dbReference type="InterPro" id="IPR015972">
    <property type="entry name" value="Ribosomal_eL19_dom1"/>
</dbReference>
<dbReference type="PANTHER" id="PTHR10722">
    <property type="entry name" value="60S RIBOSOMAL PROTEIN L19"/>
    <property type="match status" value="1"/>
</dbReference>
<dbReference type="Gene3D" id="1.10.1650.10">
    <property type="match status" value="1"/>
</dbReference>
<proteinExistence type="inferred from homology"/>
<dbReference type="InterPro" id="IPR057260">
    <property type="entry name" value="Ribosomal_L19e_C"/>
</dbReference>
<feature type="domain" description="Large ribosomal subunit protein eL19" evidence="6">
    <location>
        <begin position="64"/>
        <end position="207"/>
    </location>
</feature>
<dbReference type="Pfam" id="PF01280">
    <property type="entry name" value="Ribosomal_L19e"/>
    <property type="match status" value="1"/>
</dbReference>
<sequence length="268" mass="31983">MYDKSPLQFFTITSKLITKIPKTMLWNFKLVALRIASSQRDALRHGVRCIRRYTWVWDFAVVSGLRLQKRLASDVLKCGKKKVWLDPNEINEISNANSRQNIRRLVKDGLIIRKPIAVHSRYRARKNLEARRKGRHMGHGKRRGTQNARMPEKILWIRRMRVLRHLLKRYREAKKIDKHLYHDLYLRAKGNAFKNKRNLMEYIFKKKTENTRSKQLAEQAEARRAKNKESRKRREQRLVMKRAEALRKTSENEIIASKETKESKAAEK</sequence>
<dbReference type="InterPro" id="IPR035970">
    <property type="entry name" value="60S_ribosomal_eL19_sf"/>
</dbReference>
<protein>
    <recommendedName>
        <fullName evidence="4">Ribosomal protein L19</fullName>
    </recommendedName>
</protein>
<organism evidence="7 8">
    <name type="scientific">Cercopithifilaria johnstoni</name>
    <dbReference type="NCBI Taxonomy" id="2874296"/>
    <lineage>
        <taxon>Eukaryota</taxon>
        <taxon>Metazoa</taxon>
        <taxon>Ecdysozoa</taxon>
        <taxon>Nematoda</taxon>
        <taxon>Chromadorea</taxon>
        <taxon>Rhabditida</taxon>
        <taxon>Spirurina</taxon>
        <taxon>Spiruromorpha</taxon>
        <taxon>Filarioidea</taxon>
        <taxon>Onchocercidae</taxon>
        <taxon>Cercopithifilaria</taxon>
    </lineage>
</organism>
<dbReference type="EMBL" id="CAKAEH010001381">
    <property type="protein sequence ID" value="CAG9535501.1"/>
    <property type="molecule type" value="Genomic_DNA"/>
</dbReference>
<evidence type="ECO:0000256" key="1">
    <source>
        <dbReference type="ARBA" id="ARBA00011082"/>
    </source>
</evidence>
<dbReference type="Pfam" id="PF25476">
    <property type="entry name" value="Ribosomal_L19e_C"/>
    <property type="match status" value="1"/>
</dbReference>
<dbReference type="GO" id="GO:0006412">
    <property type="term" value="P:translation"/>
    <property type="evidence" value="ECO:0007669"/>
    <property type="project" value="InterPro"/>
</dbReference>
<dbReference type="GO" id="GO:0003735">
    <property type="term" value="F:structural constituent of ribosome"/>
    <property type="evidence" value="ECO:0007669"/>
    <property type="project" value="InterPro"/>
</dbReference>